<evidence type="ECO:0000259" key="2">
    <source>
        <dbReference type="Pfam" id="PF04909"/>
    </source>
</evidence>
<name>A0A2S4M8P0_9BURK</name>
<dbReference type="EMBL" id="PQGA01000007">
    <property type="protein sequence ID" value="POR51102.1"/>
    <property type="molecule type" value="Genomic_DNA"/>
</dbReference>
<dbReference type="InterPro" id="IPR032466">
    <property type="entry name" value="Metal_Hydrolase"/>
</dbReference>
<proteinExistence type="inferred from homology"/>
<comment type="similarity">
    <text evidence="1">Belongs to the metallo-dependent hydrolases superfamily.</text>
</comment>
<dbReference type="Proteomes" id="UP000237381">
    <property type="component" value="Unassembled WGS sequence"/>
</dbReference>
<dbReference type="InterPro" id="IPR052350">
    <property type="entry name" value="Metallo-dep_Lactonases"/>
</dbReference>
<comment type="caution">
    <text evidence="3">The sequence shown here is derived from an EMBL/GenBank/DDBJ whole genome shotgun (WGS) entry which is preliminary data.</text>
</comment>
<keyword evidence="4" id="KW-1185">Reference proteome</keyword>
<protein>
    <submittedName>
        <fullName evidence="3">L-fuconolactonase</fullName>
    </submittedName>
</protein>
<dbReference type="InterPro" id="IPR006680">
    <property type="entry name" value="Amidohydro-rel"/>
</dbReference>
<dbReference type="Pfam" id="PF04909">
    <property type="entry name" value="Amidohydro_2"/>
    <property type="match status" value="1"/>
</dbReference>
<accession>A0A2S4M8P0</accession>
<dbReference type="PANTHER" id="PTHR43569">
    <property type="entry name" value="AMIDOHYDROLASE"/>
    <property type="match status" value="1"/>
</dbReference>
<dbReference type="OrthoDB" id="9787654at2"/>
<evidence type="ECO:0000313" key="4">
    <source>
        <dbReference type="Proteomes" id="UP000237381"/>
    </source>
</evidence>
<evidence type="ECO:0000256" key="1">
    <source>
        <dbReference type="ARBA" id="ARBA00038310"/>
    </source>
</evidence>
<dbReference type="Gene3D" id="3.20.20.140">
    <property type="entry name" value="Metal-dependent hydrolases"/>
    <property type="match status" value="1"/>
</dbReference>
<dbReference type="RefSeq" id="WP_103705082.1">
    <property type="nucleotide sequence ID" value="NZ_PQGA01000007.1"/>
</dbReference>
<feature type="domain" description="Amidohydrolase-related" evidence="2">
    <location>
        <begin position="2"/>
        <end position="275"/>
    </location>
</feature>
<reference evidence="3 4" key="1">
    <citation type="submission" date="2018-01" db="EMBL/GenBank/DDBJ databases">
        <title>Genomic Encyclopedia of Type Strains, Phase III (KMG-III): the genomes of soil and plant-associated and newly described type strains.</title>
        <authorList>
            <person name="Whitman W."/>
        </authorList>
    </citation>
    <scope>NUCLEOTIDE SEQUENCE [LARGE SCALE GENOMIC DNA]</scope>
    <source>
        <strain evidence="3 4">JCM 18070</strain>
    </source>
</reference>
<gene>
    <name evidence="3" type="ORF">B0G62_107129</name>
</gene>
<dbReference type="GO" id="GO:0016787">
    <property type="term" value="F:hydrolase activity"/>
    <property type="evidence" value="ECO:0007669"/>
    <property type="project" value="InterPro"/>
</dbReference>
<organism evidence="3 4">
    <name type="scientific">Paraburkholderia eburnea</name>
    <dbReference type="NCBI Taxonomy" id="1189126"/>
    <lineage>
        <taxon>Bacteria</taxon>
        <taxon>Pseudomonadati</taxon>
        <taxon>Pseudomonadota</taxon>
        <taxon>Betaproteobacteria</taxon>
        <taxon>Burkholderiales</taxon>
        <taxon>Burkholderiaceae</taxon>
        <taxon>Paraburkholderia</taxon>
    </lineage>
</organism>
<dbReference type="SUPFAM" id="SSF51556">
    <property type="entry name" value="Metallo-dependent hydrolases"/>
    <property type="match status" value="1"/>
</dbReference>
<dbReference type="AlphaFoldDB" id="A0A2S4M8P0"/>
<dbReference type="PANTHER" id="PTHR43569:SF2">
    <property type="entry name" value="AMIDOHYDROLASE-RELATED DOMAIN-CONTAINING PROTEIN"/>
    <property type="match status" value="1"/>
</dbReference>
<evidence type="ECO:0000313" key="3">
    <source>
        <dbReference type="EMBL" id="POR51102.1"/>
    </source>
</evidence>
<sequence length="301" mass="33150">MIDAHQHYWDPARGDYGWLTPELTALYRRFAPADLAPLRASCGVARTVLVQAAPTLEETRYLLDLARQDDSIAGVVGWVPLDDPRAPEIIAELAREPKLRAVRPMLQDLADDDWIAKADIARGVEALIAHDLAFDALIFTRHAPALETFMTRYPALRVVIDHGAKPPIRAGAPGFETWARAITRIARFGQAHCKVSGLATEAGPGWDDGTLRPYIAHLLASFGAHRLMWGSDWPVLNLNGDYGRWHASAQRLFAHLNAQERAAILGGNAAAFYRLQLRNRPAVSSRLDNPAETPAPQRGSP</sequence>